<reference evidence="4 5" key="1">
    <citation type="submission" date="2016-03" db="EMBL/GenBank/DDBJ databases">
        <title>Comparative genomics of Pseudogymnoascus destructans, the fungus causing white-nose syndrome of bats.</title>
        <authorList>
            <person name="Palmer J.M."/>
            <person name="Drees K.P."/>
            <person name="Foster J.T."/>
            <person name="Lindner D.L."/>
        </authorList>
    </citation>
    <scope>NUCLEOTIDE SEQUENCE [LARGE SCALE GENOMIC DNA]</scope>
    <source>
        <strain evidence="4 5">UAMH 10579</strain>
    </source>
</reference>
<dbReference type="InterPro" id="IPR014720">
    <property type="entry name" value="dsRBD_dom"/>
</dbReference>
<dbReference type="STRING" id="342668.A0A1B8GY09"/>
<gene>
    <name evidence="4" type="ORF">VE01_01014</name>
</gene>
<dbReference type="Proteomes" id="UP000091956">
    <property type="component" value="Unassembled WGS sequence"/>
</dbReference>
<dbReference type="RefSeq" id="XP_018134457.1">
    <property type="nucleotide sequence ID" value="XM_018270542.2"/>
</dbReference>
<sequence length="292" mass="31242">METTAPQATPPPSGVTFISIEDFDASFPAPEIGQPYVQHVPPLVQSSTADSSVAVNDKAGSESGGSTTSTPDLGTINWIGKLQEYHQIHPKVGKHVFTESATPGFPPRFVCSVKIGERPEPFNSTNNFGNKKQAKQHCCKLAIEWLVENGHMPSIDSVSFPKQHQVAPQAKAGSTASAAQMTPGAEIAQICFELRMGLPAYVIKSEPAGSALWSGYAHFPSNHLVDGRVGEFRNVFGKNNAKGDCQLEVLKFLKEIKRDKESAVLDDGAKGCRETAAMEGVEGHKEVTAIGA</sequence>
<accession>A0A1B8GY09</accession>
<dbReference type="SMART" id="SM00358">
    <property type="entry name" value="DSRM"/>
    <property type="match status" value="1"/>
</dbReference>
<dbReference type="GeneID" id="28834400"/>
<name>A0A1B8GY09_9PEZI</name>
<dbReference type="EMBL" id="KV460208">
    <property type="protein sequence ID" value="OBU00725.1"/>
    <property type="molecule type" value="Genomic_DNA"/>
</dbReference>
<protein>
    <recommendedName>
        <fullName evidence="3">DRBM domain-containing protein</fullName>
    </recommendedName>
</protein>
<dbReference type="OrthoDB" id="5222339at2759"/>
<dbReference type="PROSITE" id="PS50137">
    <property type="entry name" value="DS_RBD"/>
    <property type="match status" value="1"/>
</dbReference>
<evidence type="ECO:0000256" key="2">
    <source>
        <dbReference type="SAM" id="MobiDB-lite"/>
    </source>
</evidence>
<dbReference type="SUPFAM" id="SSF54768">
    <property type="entry name" value="dsRNA-binding domain-like"/>
    <property type="match status" value="1"/>
</dbReference>
<evidence type="ECO:0000313" key="5">
    <source>
        <dbReference type="Proteomes" id="UP000091956"/>
    </source>
</evidence>
<keyword evidence="5" id="KW-1185">Reference proteome</keyword>
<dbReference type="Pfam" id="PF00035">
    <property type="entry name" value="dsrm"/>
    <property type="match status" value="1"/>
</dbReference>
<reference evidence="5" key="2">
    <citation type="journal article" date="2018" name="Nat. Commun.">
        <title>Extreme sensitivity to ultraviolet light in the fungal pathogen causing white-nose syndrome of bats.</title>
        <authorList>
            <person name="Palmer J.M."/>
            <person name="Drees K.P."/>
            <person name="Foster J.T."/>
            <person name="Lindner D.L."/>
        </authorList>
    </citation>
    <scope>NUCLEOTIDE SEQUENCE [LARGE SCALE GENOMIC DNA]</scope>
    <source>
        <strain evidence="5">UAMH 10579</strain>
    </source>
</reference>
<feature type="domain" description="DRBM" evidence="3">
    <location>
        <begin position="77"/>
        <end position="148"/>
    </location>
</feature>
<keyword evidence="1" id="KW-0694">RNA-binding</keyword>
<dbReference type="AlphaFoldDB" id="A0A1B8GY09"/>
<proteinExistence type="predicted"/>
<organism evidence="4 5">
    <name type="scientific">Pseudogymnoascus verrucosus</name>
    <dbReference type="NCBI Taxonomy" id="342668"/>
    <lineage>
        <taxon>Eukaryota</taxon>
        <taxon>Fungi</taxon>
        <taxon>Dikarya</taxon>
        <taxon>Ascomycota</taxon>
        <taxon>Pezizomycotina</taxon>
        <taxon>Leotiomycetes</taxon>
        <taxon>Thelebolales</taxon>
        <taxon>Thelebolaceae</taxon>
        <taxon>Pseudogymnoascus</taxon>
    </lineage>
</organism>
<evidence type="ECO:0000259" key="3">
    <source>
        <dbReference type="PROSITE" id="PS50137"/>
    </source>
</evidence>
<evidence type="ECO:0000313" key="4">
    <source>
        <dbReference type="EMBL" id="OBU00725.1"/>
    </source>
</evidence>
<dbReference type="GO" id="GO:0003723">
    <property type="term" value="F:RNA binding"/>
    <property type="evidence" value="ECO:0007669"/>
    <property type="project" value="UniProtKB-UniRule"/>
</dbReference>
<feature type="region of interest" description="Disordered" evidence="2">
    <location>
        <begin position="48"/>
        <end position="72"/>
    </location>
</feature>
<evidence type="ECO:0000256" key="1">
    <source>
        <dbReference type="PROSITE-ProRule" id="PRU00266"/>
    </source>
</evidence>
<dbReference type="Gene3D" id="3.30.160.20">
    <property type="match status" value="1"/>
</dbReference>